<dbReference type="RefSeq" id="WP_146517679.1">
    <property type="nucleotide sequence ID" value="NZ_CP151726.1"/>
</dbReference>
<proteinExistence type="predicted"/>
<feature type="chain" id="PRO_5022823535" description="Trypsin" evidence="1">
    <location>
        <begin position="23"/>
        <end position="321"/>
    </location>
</feature>
<evidence type="ECO:0000256" key="1">
    <source>
        <dbReference type="SAM" id="SignalP"/>
    </source>
</evidence>
<dbReference type="EMBL" id="SJPN01000001">
    <property type="protein sequence ID" value="TWU07451.1"/>
    <property type="molecule type" value="Genomic_DNA"/>
</dbReference>
<evidence type="ECO:0000313" key="2">
    <source>
        <dbReference type="EMBL" id="TWU07451.1"/>
    </source>
</evidence>
<sequence length="321" mass="33431" precursor="true">MFPLARPKITLLASFCAVTVLATATGRVASGAIISGFDPARHERFLMDGTANPGFLVDESLISGIAVERAVLITPMHYITAVHAGSTMPTFLGSDGNLHTYMSAGAVALTTTLPGGVVVDSDIALHTLTAPIPMADGVSPMAIIGGDPNDLIGHEFYVFSGDQRAGRNVVDVVEVIEFDTGLRDSVAIGYSYDTPTNGGSGGLGIDEAGLLGGDSGNPATILIDGQMVLIGAHFGTDVPMGSSANAGDRYDSYSTVLSPYVDEIQTLVAVDGFSAQVISITAVPEPSVAAACWMTLAMVVLRRRRRVLTESSCVVPVSRWR</sequence>
<dbReference type="AlphaFoldDB" id="A0A5C6B7Q5"/>
<feature type="signal peptide" evidence="1">
    <location>
        <begin position="1"/>
        <end position="22"/>
    </location>
</feature>
<evidence type="ECO:0000313" key="3">
    <source>
        <dbReference type="Proteomes" id="UP000320176"/>
    </source>
</evidence>
<dbReference type="InterPro" id="IPR009003">
    <property type="entry name" value="Peptidase_S1_PA"/>
</dbReference>
<dbReference type="OrthoDB" id="265259at2"/>
<dbReference type="Proteomes" id="UP000320176">
    <property type="component" value="Unassembled WGS sequence"/>
</dbReference>
<organism evidence="2 3">
    <name type="scientific">Stieleria varia</name>
    <dbReference type="NCBI Taxonomy" id="2528005"/>
    <lineage>
        <taxon>Bacteria</taxon>
        <taxon>Pseudomonadati</taxon>
        <taxon>Planctomycetota</taxon>
        <taxon>Planctomycetia</taxon>
        <taxon>Pirellulales</taxon>
        <taxon>Pirellulaceae</taxon>
        <taxon>Stieleria</taxon>
    </lineage>
</organism>
<evidence type="ECO:0008006" key="4">
    <source>
        <dbReference type="Google" id="ProtNLM"/>
    </source>
</evidence>
<keyword evidence="3" id="KW-1185">Reference proteome</keyword>
<name>A0A5C6B7Q5_9BACT</name>
<dbReference type="SUPFAM" id="SSF50494">
    <property type="entry name" value="Trypsin-like serine proteases"/>
    <property type="match status" value="1"/>
</dbReference>
<keyword evidence="1" id="KW-0732">Signal</keyword>
<accession>A0A5C6B7Q5</accession>
<protein>
    <recommendedName>
        <fullName evidence="4">Trypsin</fullName>
    </recommendedName>
</protein>
<reference evidence="2 3" key="1">
    <citation type="submission" date="2019-02" db="EMBL/GenBank/DDBJ databases">
        <title>Deep-cultivation of Planctomycetes and their phenomic and genomic characterization uncovers novel biology.</title>
        <authorList>
            <person name="Wiegand S."/>
            <person name="Jogler M."/>
            <person name="Boedeker C."/>
            <person name="Pinto D."/>
            <person name="Vollmers J."/>
            <person name="Rivas-Marin E."/>
            <person name="Kohn T."/>
            <person name="Peeters S.H."/>
            <person name="Heuer A."/>
            <person name="Rast P."/>
            <person name="Oberbeckmann S."/>
            <person name="Bunk B."/>
            <person name="Jeske O."/>
            <person name="Meyerdierks A."/>
            <person name="Storesund J.E."/>
            <person name="Kallscheuer N."/>
            <person name="Luecker S."/>
            <person name="Lage O.M."/>
            <person name="Pohl T."/>
            <person name="Merkel B.J."/>
            <person name="Hornburger P."/>
            <person name="Mueller R.-W."/>
            <person name="Bruemmer F."/>
            <person name="Labrenz M."/>
            <person name="Spormann A.M."/>
            <person name="Op Den Camp H."/>
            <person name="Overmann J."/>
            <person name="Amann R."/>
            <person name="Jetten M.S.M."/>
            <person name="Mascher T."/>
            <person name="Medema M.H."/>
            <person name="Devos D.P."/>
            <person name="Kaster A.-K."/>
            <person name="Ovreas L."/>
            <person name="Rohde M."/>
            <person name="Galperin M.Y."/>
            <person name="Jogler C."/>
        </authorList>
    </citation>
    <scope>NUCLEOTIDE SEQUENCE [LARGE SCALE GENOMIC DNA]</scope>
    <source>
        <strain evidence="2 3">Pla52n</strain>
    </source>
</reference>
<gene>
    <name evidence="2" type="ORF">Pla52n_00240</name>
</gene>
<comment type="caution">
    <text evidence="2">The sequence shown here is derived from an EMBL/GenBank/DDBJ whole genome shotgun (WGS) entry which is preliminary data.</text>
</comment>